<evidence type="ECO:0008006" key="5">
    <source>
        <dbReference type="Google" id="ProtNLM"/>
    </source>
</evidence>
<evidence type="ECO:0000256" key="1">
    <source>
        <dbReference type="SAM" id="MobiDB-lite"/>
    </source>
</evidence>
<feature type="region of interest" description="Disordered" evidence="1">
    <location>
        <begin position="44"/>
        <end position="74"/>
    </location>
</feature>
<name>A0AAE8W069_9ACTN</name>
<keyword evidence="2" id="KW-0732">Signal</keyword>
<dbReference type="RefSeq" id="WP_141583452.1">
    <property type="nucleotide sequence ID" value="NZ_JARAVA010000491.1"/>
</dbReference>
<sequence length="153" mass="15955">MQKRTVALIAASVAAAAVTATGVTYASAAGSSPESASVREAVLPASAPLGGDDHEWKDGEKKDDYKKDDNGYEKHRGEIQINERTYSAHPGACITVFGAGSSSFNITNDTDRTVEFFNGGFCNEGTPVATVGPDRASFGVGDASFLASFRVVD</sequence>
<evidence type="ECO:0000256" key="2">
    <source>
        <dbReference type="SAM" id="SignalP"/>
    </source>
</evidence>
<gene>
    <name evidence="3" type="ORF">Sipo8835_22795</name>
</gene>
<dbReference type="AlphaFoldDB" id="A0AAE8W069"/>
<feature type="signal peptide" evidence="2">
    <location>
        <begin position="1"/>
        <end position="28"/>
    </location>
</feature>
<evidence type="ECO:0000313" key="4">
    <source>
        <dbReference type="Proteomes" id="UP000318720"/>
    </source>
</evidence>
<feature type="chain" id="PRO_5041943847" description="Secreted protein" evidence="2">
    <location>
        <begin position="29"/>
        <end position="153"/>
    </location>
</feature>
<evidence type="ECO:0000313" key="3">
    <source>
        <dbReference type="EMBL" id="TQE31058.1"/>
    </source>
</evidence>
<feature type="compositionally biased region" description="Basic and acidic residues" evidence="1">
    <location>
        <begin position="51"/>
        <end position="74"/>
    </location>
</feature>
<dbReference type="Proteomes" id="UP000318720">
    <property type="component" value="Unassembled WGS sequence"/>
</dbReference>
<reference evidence="3 4" key="1">
    <citation type="submission" date="2019-03" db="EMBL/GenBank/DDBJ databases">
        <title>Comparative genomic analyses of the sweetpotato soil rot pathogen, Streptomyces ipomoeae.</title>
        <authorList>
            <person name="Ruschel Soares N."/>
            <person name="Badger J.H."/>
            <person name="Huguet-Tapia J.C."/>
            <person name="Clark C.A."/>
            <person name="Pettis G.S."/>
        </authorList>
    </citation>
    <scope>NUCLEOTIDE SEQUENCE [LARGE SCALE GENOMIC DNA]</scope>
    <source>
        <strain evidence="3 4">88-35</strain>
    </source>
</reference>
<comment type="caution">
    <text evidence="3">The sequence shown here is derived from an EMBL/GenBank/DDBJ whole genome shotgun (WGS) entry which is preliminary data.</text>
</comment>
<protein>
    <recommendedName>
        <fullName evidence="5">Secreted protein</fullName>
    </recommendedName>
</protein>
<organism evidence="3 4">
    <name type="scientific">Streptomyces ipomoeae</name>
    <dbReference type="NCBI Taxonomy" id="103232"/>
    <lineage>
        <taxon>Bacteria</taxon>
        <taxon>Bacillati</taxon>
        <taxon>Actinomycetota</taxon>
        <taxon>Actinomycetes</taxon>
        <taxon>Kitasatosporales</taxon>
        <taxon>Streptomycetaceae</taxon>
        <taxon>Streptomyces</taxon>
    </lineage>
</organism>
<dbReference type="EMBL" id="SPAZ01000186">
    <property type="protein sequence ID" value="TQE31058.1"/>
    <property type="molecule type" value="Genomic_DNA"/>
</dbReference>
<proteinExistence type="predicted"/>
<accession>A0AAE8W069</accession>